<feature type="region of interest" description="Disordered" evidence="8">
    <location>
        <begin position="18"/>
        <end position="38"/>
    </location>
</feature>
<protein>
    <recommendedName>
        <fullName evidence="10">ABC transporter domain-containing protein</fullName>
    </recommendedName>
</protein>
<evidence type="ECO:0000256" key="4">
    <source>
        <dbReference type="ARBA" id="ARBA00022741"/>
    </source>
</evidence>
<evidence type="ECO:0000259" key="10">
    <source>
        <dbReference type="PROSITE" id="PS50893"/>
    </source>
</evidence>
<dbReference type="InterPro" id="IPR050352">
    <property type="entry name" value="ABCG_transporters"/>
</dbReference>
<keyword evidence="3 9" id="KW-0812">Transmembrane</keyword>
<evidence type="ECO:0000256" key="9">
    <source>
        <dbReference type="SAM" id="Phobius"/>
    </source>
</evidence>
<evidence type="ECO:0000256" key="6">
    <source>
        <dbReference type="ARBA" id="ARBA00022989"/>
    </source>
</evidence>
<evidence type="ECO:0000313" key="11">
    <source>
        <dbReference type="EMBL" id="CEM48634.1"/>
    </source>
</evidence>
<comment type="subcellular location">
    <subcellularLocation>
        <location evidence="1">Membrane</location>
        <topology evidence="1">Multi-pass membrane protein</topology>
    </subcellularLocation>
</comment>
<dbReference type="SUPFAM" id="SSF52540">
    <property type="entry name" value="P-loop containing nucleoside triphosphate hydrolases"/>
    <property type="match status" value="1"/>
</dbReference>
<evidence type="ECO:0000256" key="1">
    <source>
        <dbReference type="ARBA" id="ARBA00004141"/>
    </source>
</evidence>
<feature type="transmembrane region" description="Helical" evidence="9">
    <location>
        <begin position="636"/>
        <end position="655"/>
    </location>
</feature>
<dbReference type="InterPro" id="IPR003593">
    <property type="entry name" value="AAA+_ATPase"/>
</dbReference>
<feature type="compositionally biased region" description="Basic and acidic residues" evidence="8">
    <location>
        <begin position="414"/>
        <end position="431"/>
    </location>
</feature>
<dbReference type="GO" id="GO:0140359">
    <property type="term" value="F:ABC-type transporter activity"/>
    <property type="evidence" value="ECO:0007669"/>
    <property type="project" value="InterPro"/>
</dbReference>
<dbReference type="InterPro" id="IPR013525">
    <property type="entry name" value="ABC2_TM"/>
</dbReference>
<feature type="transmembrane region" description="Helical" evidence="9">
    <location>
        <begin position="520"/>
        <end position="540"/>
    </location>
</feature>
<dbReference type="PANTHER" id="PTHR48041">
    <property type="entry name" value="ABC TRANSPORTER G FAMILY MEMBER 28"/>
    <property type="match status" value="1"/>
</dbReference>
<dbReference type="InterPro" id="IPR003439">
    <property type="entry name" value="ABC_transporter-like_ATP-bd"/>
</dbReference>
<dbReference type="GO" id="GO:0005524">
    <property type="term" value="F:ATP binding"/>
    <property type="evidence" value="ECO:0007669"/>
    <property type="project" value="UniProtKB-KW"/>
</dbReference>
<dbReference type="Pfam" id="PF00005">
    <property type="entry name" value="ABC_tran"/>
    <property type="match status" value="1"/>
</dbReference>
<sequence>MAGALPLTGEARALTAQARASTIQSKASPSRGGPQRQASLLDGEFNEVQFDDCKFKVKVKGEEKQILKGVSGVVYGGEVLAILGPSGAGKTTLLSLLTLDKVGGIPNGEITLNDQVMTSQLFRTDCAYMPQHDHLPAFLSCREALQYTVDLCSDAKPEANRKKVDFLIELLGLKSCEHAKCGNEFFKGLSGGQRRRLSLGLALAQTPRAVFLDEPTSGLDSAAAASITSFLKELAQGTGMVIVCTIHQPSTAVFNGFDKTLILSAGRTAYCGEAVGLVDYLAAIGEPVPPNTNPADFVLDLVNKDFTSAEQVEGLLDKWGEFAAAQTQRSGLRKKTTIRWDSMAPSAFKSEGSPGHFGTPSGERGLAALQQSAAEALQQSPASGEGVLKSAAAGIPNTDKKVKKRVGLPEEVEDKDKDNEALSPQTDRHAQSEGASTQRNVSKMLFGAPRTSQSAFASKFQGVRSSEVVSLIANASEGSKAGDKDNGISVLKDRPTPPNAFRQTWIHLKRQAVLSVRDPMLYYGRAIACLISGIFFAWVYSESRERTQDKIISRIMFGGWILGVAPMFAVINVYAAYSDLQGTKREVKNGIYPIATTLIANMILQIPYMFLLSICCIGVGCYGIMDYNPEELLRMWLLFTLELWGFEVIAQFASVLGTQPLLNMCAFLGMWFGAFLFSGFFIDPEDVVWPLRVFVYMFPLRWAGSSFTQTEFASQTFSGATEVPVTEQNPRGFVCDEGIPVTSCFGRTGAQVLESVHSTFRTIDNQDTYWRDVGYLLAIGCGFKVLHIALTYRRLMQDSKPLKKETRPQTLQTGGGQQSQQQLQPQAQAPQEMDHADAGAGADAHQPAVVSPEGQQQQRDSALSPVAASLNQLEGGQAKGFPGVSNAMQGDVEEEVVAELSQGTPTPKVDSNEEGVVLT</sequence>
<name>A0A0G4HW09_9ALVE</name>
<dbReference type="PhylomeDB" id="A0A0G4HW09"/>
<evidence type="ECO:0000256" key="5">
    <source>
        <dbReference type="ARBA" id="ARBA00022840"/>
    </source>
</evidence>
<dbReference type="VEuPathDB" id="CryptoDB:Cvel_8951"/>
<feature type="compositionally biased region" description="Polar residues" evidence="8">
    <location>
        <begin position="18"/>
        <end position="28"/>
    </location>
</feature>
<dbReference type="PANTHER" id="PTHR48041:SF139">
    <property type="entry name" value="PROTEIN SCARLET"/>
    <property type="match status" value="1"/>
</dbReference>
<dbReference type="Pfam" id="PF19055">
    <property type="entry name" value="ABC2_membrane_7"/>
    <property type="match status" value="1"/>
</dbReference>
<accession>A0A0G4HW09</accession>
<dbReference type="InterPro" id="IPR043926">
    <property type="entry name" value="ABCG_dom"/>
</dbReference>
<feature type="compositionally biased region" description="Low complexity" evidence="8">
    <location>
        <begin position="808"/>
        <end position="831"/>
    </location>
</feature>
<feature type="region of interest" description="Disordered" evidence="8">
    <location>
        <begin position="399"/>
        <end position="440"/>
    </location>
</feature>
<feature type="domain" description="ABC transporter" evidence="10">
    <location>
        <begin position="48"/>
        <end position="290"/>
    </location>
</feature>
<organism evidence="11">
    <name type="scientific">Chromera velia CCMP2878</name>
    <dbReference type="NCBI Taxonomy" id="1169474"/>
    <lineage>
        <taxon>Eukaryota</taxon>
        <taxon>Sar</taxon>
        <taxon>Alveolata</taxon>
        <taxon>Colpodellida</taxon>
        <taxon>Chromeraceae</taxon>
        <taxon>Chromera</taxon>
    </lineage>
</organism>
<feature type="transmembrane region" description="Helical" evidence="9">
    <location>
        <begin position="661"/>
        <end position="682"/>
    </location>
</feature>
<dbReference type="GO" id="GO:0016020">
    <property type="term" value="C:membrane"/>
    <property type="evidence" value="ECO:0007669"/>
    <property type="project" value="UniProtKB-SubCell"/>
</dbReference>
<evidence type="ECO:0000256" key="7">
    <source>
        <dbReference type="ARBA" id="ARBA00023136"/>
    </source>
</evidence>
<dbReference type="Pfam" id="PF01061">
    <property type="entry name" value="ABC2_membrane"/>
    <property type="match status" value="1"/>
</dbReference>
<dbReference type="SMART" id="SM00382">
    <property type="entry name" value="AAA"/>
    <property type="match status" value="1"/>
</dbReference>
<feature type="region of interest" description="Disordered" evidence="8">
    <location>
        <begin position="800"/>
        <end position="919"/>
    </location>
</feature>
<dbReference type="PROSITE" id="PS00211">
    <property type="entry name" value="ABC_TRANSPORTER_1"/>
    <property type="match status" value="1"/>
</dbReference>
<dbReference type="AlphaFoldDB" id="A0A0G4HW09"/>
<keyword evidence="5" id="KW-0067">ATP-binding</keyword>
<proteinExistence type="predicted"/>
<dbReference type="EMBL" id="CDMZ01004095">
    <property type="protein sequence ID" value="CEM48634.1"/>
    <property type="molecule type" value="Genomic_DNA"/>
</dbReference>
<keyword evidence="4" id="KW-0547">Nucleotide-binding</keyword>
<reference evidence="11" key="1">
    <citation type="submission" date="2014-11" db="EMBL/GenBank/DDBJ databases">
        <authorList>
            <person name="Otto D Thomas"/>
            <person name="Naeem Raeece"/>
        </authorList>
    </citation>
    <scope>NUCLEOTIDE SEQUENCE</scope>
</reference>
<keyword evidence="6 9" id="KW-1133">Transmembrane helix</keyword>
<evidence type="ECO:0000256" key="2">
    <source>
        <dbReference type="ARBA" id="ARBA00022448"/>
    </source>
</evidence>
<gene>
    <name evidence="11" type="ORF">Cvel_8951</name>
</gene>
<keyword evidence="2" id="KW-0813">Transport</keyword>
<evidence type="ECO:0000256" key="8">
    <source>
        <dbReference type="SAM" id="MobiDB-lite"/>
    </source>
</evidence>
<evidence type="ECO:0000256" key="3">
    <source>
        <dbReference type="ARBA" id="ARBA00022692"/>
    </source>
</evidence>
<feature type="transmembrane region" description="Helical" evidence="9">
    <location>
        <begin position="552"/>
        <end position="577"/>
    </location>
</feature>
<dbReference type="PROSITE" id="PS50893">
    <property type="entry name" value="ABC_TRANSPORTER_2"/>
    <property type="match status" value="1"/>
</dbReference>
<keyword evidence="7 9" id="KW-0472">Membrane</keyword>
<dbReference type="GO" id="GO:0016887">
    <property type="term" value="F:ATP hydrolysis activity"/>
    <property type="evidence" value="ECO:0007669"/>
    <property type="project" value="InterPro"/>
</dbReference>
<dbReference type="Gene3D" id="3.40.50.300">
    <property type="entry name" value="P-loop containing nucleotide triphosphate hydrolases"/>
    <property type="match status" value="1"/>
</dbReference>
<dbReference type="InterPro" id="IPR027417">
    <property type="entry name" value="P-loop_NTPase"/>
</dbReference>
<feature type="transmembrane region" description="Helical" evidence="9">
    <location>
        <begin position="597"/>
        <end position="624"/>
    </location>
</feature>
<dbReference type="InterPro" id="IPR017871">
    <property type="entry name" value="ABC_transporter-like_CS"/>
</dbReference>